<evidence type="ECO:0000313" key="1">
    <source>
        <dbReference type="EnsemblMetazoa" id="CJA33589.1"/>
    </source>
</evidence>
<reference evidence="1" key="2">
    <citation type="submission" date="2022-06" db="UniProtKB">
        <authorList>
            <consortium name="EnsemblMetazoa"/>
        </authorList>
    </citation>
    <scope>IDENTIFICATION</scope>
    <source>
        <strain evidence="1">DF5081</strain>
    </source>
</reference>
<dbReference type="AlphaFoldDB" id="A0A8R1IKX6"/>
<evidence type="ECO:0000313" key="2">
    <source>
        <dbReference type="Proteomes" id="UP000005237"/>
    </source>
</evidence>
<organism evidence="1 2">
    <name type="scientific">Caenorhabditis japonica</name>
    <dbReference type="NCBI Taxonomy" id="281687"/>
    <lineage>
        <taxon>Eukaryota</taxon>
        <taxon>Metazoa</taxon>
        <taxon>Ecdysozoa</taxon>
        <taxon>Nematoda</taxon>
        <taxon>Chromadorea</taxon>
        <taxon>Rhabditida</taxon>
        <taxon>Rhabditina</taxon>
        <taxon>Rhabditomorpha</taxon>
        <taxon>Rhabditoidea</taxon>
        <taxon>Rhabditidae</taxon>
        <taxon>Peloderinae</taxon>
        <taxon>Caenorhabditis</taxon>
    </lineage>
</organism>
<keyword evidence="2" id="KW-1185">Reference proteome</keyword>
<name>A0A8R1IKX6_CAEJA</name>
<dbReference type="Proteomes" id="UP000005237">
    <property type="component" value="Unassembled WGS sequence"/>
</dbReference>
<reference evidence="2" key="1">
    <citation type="submission" date="2010-08" db="EMBL/GenBank/DDBJ databases">
        <authorList>
            <consortium name="Caenorhabditis japonica Sequencing Consortium"/>
            <person name="Wilson R.K."/>
        </authorList>
    </citation>
    <scope>NUCLEOTIDE SEQUENCE [LARGE SCALE GENOMIC DNA]</scope>
    <source>
        <strain evidence="2">DF5081</strain>
    </source>
</reference>
<accession>A0A8R1IKX6</accession>
<proteinExistence type="predicted"/>
<dbReference type="EnsemblMetazoa" id="CJA33589.1">
    <property type="protein sequence ID" value="CJA33589.1"/>
    <property type="gene ID" value="WBGene00209436"/>
</dbReference>
<sequence>MLGNFSKIILARQKQSLSTKNSRGTYLVLGCKVLGVNDCLTSSWHRAYQSVDGQHKNLIPFRMQLGELLIAIIGKASLQRLPEIELGSPWR</sequence>
<protein>
    <submittedName>
        <fullName evidence="1">Uncharacterized protein</fullName>
    </submittedName>
</protein>